<dbReference type="InterPro" id="IPR007493">
    <property type="entry name" value="DUF538"/>
</dbReference>
<dbReference type="STRING" id="2711.A0A067H5S6"/>
<proteinExistence type="predicted"/>
<keyword evidence="2" id="KW-1185">Reference proteome</keyword>
<reference evidence="1 2" key="1">
    <citation type="submission" date="2014-04" db="EMBL/GenBank/DDBJ databases">
        <authorList>
            <consortium name="International Citrus Genome Consortium"/>
            <person name="Gmitter F."/>
            <person name="Chen C."/>
            <person name="Farmerie W."/>
            <person name="Harkins T."/>
            <person name="Desany B."/>
            <person name="Mohiuddin M."/>
            <person name="Kodira C."/>
            <person name="Borodovsky M."/>
            <person name="Lomsadze A."/>
            <person name="Burns P."/>
            <person name="Jenkins J."/>
            <person name="Prochnik S."/>
            <person name="Shu S."/>
            <person name="Chapman J."/>
            <person name="Pitluck S."/>
            <person name="Schmutz J."/>
            <person name="Rokhsar D."/>
        </authorList>
    </citation>
    <scope>NUCLEOTIDE SEQUENCE</scope>
</reference>
<name>A0A067H5S6_CITSI</name>
<dbReference type="SMR" id="A0A067H5S6"/>
<sequence length="65" mass="7243">MGTIKINRITSPFASADSEPSAYDVLQEYDFPVGILPKGVTRYALNAETGELIFGTYEQQLQLHH</sequence>
<dbReference type="EMBL" id="KK784873">
    <property type="protein sequence ID" value="KDO87179.1"/>
    <property type="molecule type" value="Genomic_DNA"/>
</dbReference>
<dbReference type="InterPro" id="IPR036758">
    <property type="entry name" value="At5g01610-like"/>
</dbReference>
<organism evidence="1 2">
    <name type="scientific">Citrus sinensis</name>
    <name type="common">Sweet orange</name>
    <name type="synonym">Citrus aurantium var. sinensis</name>
    <dbReference type="NCBI Taxonomy" id="2711"/>
    <lineage>
        <taxon>Eukaryota</taxon>
        <taxon>Viridiplantae</taxon>
        <taxon>Streptophyta</taxon>
        <taxon>Embryophyta</taxon>
        <taxon>Tracheophyta</taxon>
        <taxon>Spermatophyta</taxon>
        <taxon>Magnoliopsida</taxon>
        <taxon>eudicotyledons</taxon>
        <taxon>Gunneridae</taxon>
        <taxon>Pentapetalae</taxon>
        <taxon>rosids</taxon>
        <taxon>malvids</taxon>
        <taxon>Sapindales</taxon>
        <taxon>Rutaceae</taxon>
        <taxon>Aurantioideae</taxon>
        <taxon>Citrus</taxon>
    </lineage>
</organism>
<accession>A0A067H5S6</accession>
<gene>
    <name evidence="1" type="ORF">CISIN_1g048574mg</name>
</gene>
<dbReference type="Pfam" id="PF04398">
    <property type="entry name" value="DUF538"/>
    <property type="match status" value="1"/>
</dbReference>
<dbReference type="Gene3D" id="2.30.240.10">
    <property type="entry name" value="At5g01610-like"/>
    <property type="match status" value="1"/>
</dbReference>
<protein>
    <submittedName>
        <fullName evidence="1">Uncharacterized protein</fullName>
    </submittedName>
</protein>
<dbReference type="SUPFAM" id="SSF141562">
    <property type="entry name" value="At5g01610-like"/>
    <property type="match status" value="1"/>
</dbReference>
<evidence type="ECO:0000313" key="2">
    <source>
        <dbReference type="Proteomes" id="UP000027120"/>
    </source>
</evidence>
<evidence type="ECO:0000313" key="1">
    <source>
        <dbReference type="EMBL" id="KDO87179.1"/>
    </source>
</evidence>
<dbReference type="AlphaFoldDB" id="A0A067H5S6"/>
<dbReference type="Proteomes" id="UP000027120">
    <property type="component" value="Unassembled WGS sequence"/>
</dbReference>